<comment type="caution">
    <text evidence="10">The sequence shown here is derived from an EMBL/GenBank/DDBJ whole genome shotgun (WGS) entry which is preliminary data.</text>
</comment>
<evidence type="ECO:0000313" key="10">
    <source>
        <dbReference type="EMBL" id="TXC81712.1"/>
    </source>
</evidence>
<evidence type="ECO:0000256" key="1">
    <source>
        <dbReference type="ARBA" id="ARBA00010605"/>
    </source>
</evidence>
<feature type="domain" description="Ribosomal protein L9" evidence="8">
    <location>
        <begin position="1"/>
        <end position="46"/>
    </location>
</feature>
<comment type="function">
    <text evidence="7">Binds to the 23S rRNA.</text>
</comment>
<dbReference type="Gene3D" id="3.10.430.100">
    <property type="entry name" value="Ribosomal protein L9, C-terminal domain"/>
    <property type="match status" value="1"/>
</dbReference>
<evidence type="ECO:0000259" key="8">
    <source>
        <dbReference type="Pfam" id="PF01281"/>
    </source>
</evidence>
<keyword evidence="4 7" id="KW-0689">Ribosomal protein</keyword>
<feature type="domain" description="Large ribosomal subunit protein bL9 C-terminal" evidence="9">
    <location>
        <begin position="64"/>
        <end position="146"/>
    </location>
</feature>
<dbReference type="InterPro" id="IPR036935">
    <property type="entry name" value="Ribosomal_bL9_N_sf"/>
</dbReference>
<sequence length="148" mass="16358">MEVILKKDVQNLGYKDELVTVKNGYGLNYLIPQGFAVLATESAKKVLAENQRQRAHKEAKIKDEAQKLADKVSGVKLTVGAKAGENGKIFGSVNTIQLAEAFKGKGLEIDRKHIILKDDSVKTLGSYKATVKLHREVSAEFEFEVIEE</sequence>
<organism evidence="10 11">
    <name type="scientific">Luteibaculum oceani</name>
    <dbReference type="NCBI Taxonomy" id="1294296"/>
    <lineage>
        <taxon>Bacteria</taxon>
        <taxon>Pseudomonadati</taxon>
        <taxon>Bacteroidota</taxon>
        <taxon>Flavobacteriia</taxon>
        <taxon>Flavobacteriales</taxon>
        <taxon>Luteibaculaceae</taxon>
        <taxon>Luteibaculum</taxon>
    </lineage>
</organism>
<keyword evidence="2 7" id="KW-0699">rRNA-binding</keyword>
<dbReference type="SUPFAM" id="SSF55653">
    <property type="entry name" value="Ribosomal protein L9 C-domain"/>
    <property type="match status" value="1"/>
</dbReference>
<dbReference type="RefSeq" id="WP_147013685.1">
    <property type="nucleotide sequence ID" value="NZ_VORB01000003.1"/>
</dbReference>
<proteinExistence type="inferred from homology"/>
<dbReference type="SUPFAM" id="SSF55658">
    <property type="entry name" value="L9 N-domain-like"/>
    <property type="match status" value="1"/>
</dbReference>
<dbReference type="AlphaFoldDB" id="A0A5C6V8J7"/>
<dbReference type="InterPro" id="IPR000244">
    <property type="entry name" value="Ribosomal_bL9"/>
</dbReference>
<name>A0A5C6V8J7_9FLAO</name>
<dbReference type="Proteomes" id="UP000321168">
    <property type="component" value="Unassembled WGS sequence"/>
</dbReference>
<evidence type="ECO:0000256" key="6">
    <source>
        <dbReference type="ARBA" id="ARBA00035292"/>
    </source>
</evidence>
<dbReference type="GO" id="GO:1990904">
    <property type="term" value="C:ribonucleoprotein complex"/>
    <property type="evidence" value="ECO:0007669"/>
    <property type="project" value="UniProtKB-KW"/>
</dbReference>
<evidence type="ECO:0000313" key="11">
    <source>
        <dbReference type="Proteomes" id="UP000321168"/>
    </source>
</evidence>
<evidence type="ECO:0000256" key="3">
    <source>
        <dbReference type="ARBA" id="ARBA00022884"/>
    </source>
</evidence>
<dbReference type="Pfam" id="PF03948">
    <property type="entry name" value="Ribosomal_L9_C"/>
    <property type="match status" value="1"/>
</dbReference>
<evidence type="ECO:0000256" key="5">
    <source>
        <dbReference type="ARBA" id="ARBA00023274"/>
    </source>
</evidence>
<dbReference type="GO" id="GO:0005840">
    <property type="term" value="C:ribosome"/>
    <property type="evidence" value="ECO:0007669"/>
    <property type="project" value="UniProtKB-KW"/>
</dbReference>
<evidence type="ECO:0000256" key="2">
    <source>
        <dbReference type="ARBA" id="ARBA00022730"/>
    </source>
</evidence>
<dbReference type="InterPro" id="IPR020070">
    <property type="entry name" value="Ribosomal_bL9_N"/>
</dbReference>
<dbReference type="InterPro" id="IPR020594">
    <property type="entry name" value="Ribosomal_bL9_bac/chp"/>
</dbReference>
<dbReference type="GO" id="GO:0006412">
    <property type="term" value="P:translation"/>
    <property type="evidence" value="ECO:0007669"/>
    <property type="project" value="UniProtKB-UniRule"/>
</dbReference>
<dbReference type="InterPro" id="IPR020069">
    <property type="entry name" value="Ribosomal_bL9_C"/>
</dbReference>
<accession>A0A5C6V8J7</accession>
<reference evidence="10 11" key="1">
    <citation type="submission" date="2019-08" db="EMBL/GenBank/DDBJ databases">
        <title>Genome of Luteibaculum oceani JCM 18817.</title>
        <authorList>
            <person name="Bowman J.P."/>
        </authorList>
    </citation>
    <scope>NUCLEOTIDE SEQUENCE [LARGE SCALE GENOMIC DNA]</scope>
    <source>
        <strain evidence="10 11">JCM 18817</strain>
    </source>
</reference>
<dbReference type="Pfam" id="PF01281">
    <property type="entry name" value="Ribosomal_L9_N"/>
    <property type="match status" value="1"/>
</dbReference>
<gene>
    <name evidence="7" type="primary">rplI</name>
    <name evidence="10" type="ORF">FRX97_04125</name>
</gene>
<evidence type="ECO:0000256" key="4">
    <source>
        <dbReference type="ARBA" id="ARBA00022980"/>
    </source>
</evidence>
<dbReference type="PANTHER" id="PTHR21368">
    <property type="entry name" value="50S RIBOSOMAL PROTEIN L9"/>
    <property type="match status" value="1"/>
</dbReference>
<keyword evidence="5 7" id="KW-0687">Ribonucleoprotein</keyword>
<dbReference type="GO" id="GO:0003735">
    <property type="term" value="F:structural constituent of ribosome"/>
    <property type="evidence" value="ECO:0007669"/>
    <property type="project" value="InterPro"/>
</dbReference>
<keyword evidence="3 7" id="KW-0694">RNA-binding</keyword>
<dbReference type="HAMAP" id="MF_00503">
    <property type="entry name" value="Ribosomal_bL9"/>
    <property type="match status" value="1"/>
</dbReference>
<dbReference type="NCBIfam" id="TIGR00158">
    <property type="entry name" value="L9"/>
    <property type="match status" value="1"/>
</dbReference>
<dbReference type="InterPro" id="IPR009027">
    <property type="entry name" value="Ribosomal_bL9/RNase_H1_N"/>
</dbReference>
<dbReference type="Gene3D" id="3.40.5.10">
    <property type="entry name" value="Ribosomal protein L9, N-terminal domain"/>
    <property type="match status" value="1"/>
</dbReference>
<dbReference type="GO" id="GO:0019843">
    <property type="term" value="F:rRNA binding"/>
    <property type="evidence" value="ECO:0007669"/>
    <property type="project" value="UniProtKB-UniRule"/>
</dbReference>
<evidence type="ECO:0000256" key="7">
    <source>
        <dbReference type="HAMAP-Rule" id="MF_00503"/>
    </source>
</evidence>
<comment type="similarity">
    <text evidence="1 7">Belongs to the bacterial ribosomal protein bL9 family.</text>
</comment>
<dbReference type="EMBL" id="VORB01000003">
    <property type="protein sequence ID" value="TXC81712.1"/>
    <property type="molecule type" value="Genomic_DNA"/>
</dbReference>
<dbReference type="InterPro" id="IPR036791">
    <property type="entry name" value="Ribosomal_bL9_C_sf"/>
</dbReference>
<protein>
    <recommendedName>
        <fullName evidence="6 7">Large ribosomal subunit protein bL9</fullName>
    </recommendedName>
</protein>
<keyword evidence="11" id="KW-1185">Reference proteome</keyword>
<dbReference type="OrthoDB" id="9788336at2"/>
<evidence type="ECO:0000259" key="9">
    <source>
        <dbReference type="Pfam" id="PF03948"/>
    </source>
</evidence>